<sequence>MRWGYAAMLATNLLIFALLPLLLRLYDLSAEATNYARILLLLHGGIGILIWPVAFQLPQTLRAAGDTRFTMLVSSASMWAFRVVLGVIMAKTFRMGVLGMWGAMFVDWIVRSAVFLLRYRGRRWESKALKD</sequence>
<evidence type="ECO:0000313" key="3">
    <source>
        <dbReference type="EMBL" id="MPN63143.1"/>
    </source>
</evidence>
<evidence type="ECO:0000256" key="1">
    <source>
        <dbReference type="ARBA" id="ARBA00022448"/>
    </source>
</evidence>
<dbReference type="InterPro" id="IPR050222">
    <property type="entry name" value="MATE_MdtK"/>
</dbReference>
<protein>
    <recommendedName>
        <fullName evidence="4">FMN/FAD exporter YeeO</fullName>
    </recommendedName>
</protein>
<comment type="caution">
    <text evidence="3">The sequence shown here is derived from an EMBL/GenBank/DDBJ whole genome shotgun (WGS) entry which is preliminary data.</text>
</comment>
<dbReference type="GO" id="GO:0005886">
    <property type="term" value="C:plasma membrane"/>
    <property type="evidence" value="ECO:0007669"/>
    <property type="project" value="TreeGrafter"/>
</dbReference>
<dbReference type="InterPro" id="IPR002528">
    <property type="entry name" value="MATE_fam"/>
</dbReference>
<dbReference type="GO" id="GO:0015297">
    <property type="term" value="F:antiporter activity"/>
    <property type="evidence" value="ECO:0007669"/>
    <property type="project" value="InterPro"/>
</dbReference>
<proteinExistence type="predicted"/>
<dbReference type="Pfam" id="PF01554">
    <property type="entry name" value="MatE"/>
    <property type="match status" value="1"/>
</dbReference>
<organism evidence="3">
    <name type="scientific">bioreactor metagenome</name>
    <dbReference type="NCBI Taxonomy" id="1076179"/>
    <lineage>
        <taxon>unclassified sequences</taxon>
        <taxon>metagenomes</taxon>
        <taxon>ecological metagenomes</taxon>
    </lineage>
</organism>
<evidence type="ECO:0000256" key="2">
    <source>
        <dbReference type="SAM" id="Phobius"/>
    </source>
</evidence>
<feature type="transmembrane region" description="Helical" evidence="2">
    <location>
        <begin position="96"/>
        <end position="117"/>
    </location>
</feature>
<dbReference type="PANTHER" id="PTHR43298">
    <property type="entry name" value="MULTIDRUG RESISTANCE PROTEIN NORM-RELATED"/>
    <property type="match status" value="1"/>
</dbReference>
<gene>
    <name evidence="3" type="ORF">SDC9_210897</name>
</gene>
<name>A0A645JV80_9ZZZZ</name>
<keyword evidence="1" id="KW-0813">Transport</keyword>
<dbReference type="EMBL" id="VSSQ01142142">
    <property type="protein sequence ID" value="MPN63143.1"/>
    <property type="molecule type" value="Genomic_DNA"/>
</dbReference>
<dbReference type="GO" id="GO:0042910">
    <property type="term" value="F:xenobiotic transmembrane transporter activity"/>
    <property type="evidence" value="ECO:0007669"/>
    <property type="project" value="InterPro"/>
</dbReference>
<keyword evidence="2" id="KW-0472">Membrane</keyword>
<evidence type="ECO:0008006" key="4">
    <source>
        <dbReference type="Google" id="ProtNLM"/>
    </source>
</evidence>
<feature type="transmembrane region" description="Helical" evidence="2">
    <location>
        <begin position="38"/>
        <end position="57"/>
    </location>
</feature>
<accession>A0A645JV80</accession>
<keyword evidence="2" id="KW-1133">Transmembrane helix</keyword>
<feature type="transmembrane region" description="Helical" evidence="2">
    <location>
        <begin position="7"/>
        <end position="26"/>
    </location>
</feature>
<dbReference type="AlphaFoldDB" id="A0A645JV80"/>
<keyword evidence="2" id="KW-0812">Transmembrane</keyword>
<reference evidence="3" key="1">
    <citation type="submission" date="2019-08" db="EMBL/GenBank/DDBJ databases">
        <authorList>
            <person name="Kucharzyk K."/>
            <person name="Murdoch R.W."/>
            <person name="Higgins S."/>
            <person name="Loffler F."/>
        </authorList>
    </citation>
    <scope>NUCLEOTIDE SEQUENCE</scope>
</reference>
<dbReference type="PANTHER" id="PTHR43298:SF2">
    <property type="entry name" value="FMN_FAD EXPORTER YEEO-RELATED"/>
    <property type="match status" value="1"/>
</dbReference>